<accession>A0A7W9TS30</accession>
<keyword evidence="2 4" id="KW-0560">Oxidoreductase</keyword>
<dbReference type="SUPFAM" id="SSF51735">
    <property type="entry name" value="NAD(P)-binding Rossmann-fold domains"/>
    <property type="match status" value="1"/>
</dbReference>
<feature type="binding site" evidence="4">
    <location>
        <position position="230"/>
    </location>
    <ligand>
        <name>NADP(+)</name>
        <dbReference type="ChEBI" id="CHEBI:58349"/>
    </ligand>
</feature>
<evidence type="ECO:0000313" key="7">
    <source>
        <dbReference type="EMBL" id="MBB6085366.1"/>
    </source>
</evidence>
<comment type="pathway">
    <text evidence="1 4">Metabolic intermediate biosynthesis; chorismate biosynthesis; chorismate from D-erythrose 4-phosphate and phosphoenolpyruvate: step 4/7.</text>
</comment>
<feature type="domain" description="SDH C-terminal" evidence="6">
    <location>
        <begin position="253"/>
        <end position="281"/>
    </location>
</feature>
<dbReference type="GO" id="GO:0009423">
    <property type="term" value="P:chorismate biosynthetic process"/>
    <property type="evidence" value="ECO:0007669"/>
    <property type="project" value="UniProtKB-UniRule"/>
</dbReference>
<dbReference type="GO" id="GO:0004764">
    <property type="term" value="F:shikimate 3-dehydrogenase (NADP+) activity"/>
    <property type="evidence" value="ECO:0007669"/>
    <property type="project" value="UniProtKB-UniRule"/>
</dbReference>
<dbReference type="AlphaFoldDB" id="A0A7W9TS30"/>
<organism evidence="7 8">
    <name type="scientific">Castellaniella defragrans</name>
    <name type="common">Alcaligenes defragrans</name>
    <dbReference type="NCBI Taxonomy" id="75697"/>
    <lineage>
        <taxon>Bacteria</taxon>
        <taxon>Pseudomonadati</taxon>
        <taxon>Pseudomonadota</taxon>
        <taxon>Betaproteobacteria</taxon>
        <taxon>Burkholderiales</taxon>
        <taxon>Alcaligenaceae</taxon>
        <taxon>Castellaniella</taxon>
    </lineage>
</organism>
<reference evidence="7 8" key="1">
    <citation type="submission" date="2020-08" db="EMBL/GenBank/DDBJ databases">
        <title>Genomic Encyclopedia of Type Strains, Phase IV (KMG-IV): sequencing the most valuable type-strain genomes for metagenomic binning, comparative biology and taxonomic classification.</title>
        <authorList>
            <person name="Goeker M."/>
        </authorList>
    </citation>
    <scope>NUCLEOTIDE SEQUENCE [LARGE SCALE GENOMIC DNA]</scope>
    <source>
        <strain evidence="7 8">DSM 12141</strain>
    </source>
</reference>
<dbReference type="InterPro" id="IPR022893">
    <property type="entry name" value="Shikimate_DH_fam"/>
</dbReference>
<dbReference type="GO" id="GO:0019632">
    <property type="term" value="P:shikimate metabolic process"/>
    <property type="evidence" value="ECO:0007669"/>
    <property type="project" value="TreeGrafter"/>
</dbReference>
<dbReference type="Proteomes" id="UP000541136">
    <property type="component" value="Unassembled WGS sequence"/>
</dbReference>
<sequence>MRPENETPALLLGLIGEGIGESLSPTLYEHEAARHGLLCIYQRIDLDELGLGPANLPELLTAAERFGFAGLNVTHPCKQAVIPHLHELSDEARVIGAVNTVVLRNGRRIGHNTDHYGFSQNLRENLGGRAPGHVVQLGAGGAGAAVADAILRLGARSLTLFDQTAGRAEYLAQALRTRFPGIPVDVGGDPAQALRRADGLINATPVGMRKHPGTPIPGSLLEPRHWFAEIIYFPLETELLRIARAKGCHTINGLGMVVHQAARAFELYTNGIAADARRMAAHVAEILARRAAAAADRPTHPA</sequence>
<dbReference type="GO" id="GO:0005829">
    <property type="term" value="C:cytosol"/>
    <property type="evidence" value="ECO:0007669"/>
    <property type="project" value="TreeGrafter"/>
</dbReference>
<dbReference type="PANTHER" id="PTHR21089:SF1">
    <property type="entry name" value="BIFUNCTIONAL 3-DEHYDROQUINATE DEHYDRATASE_SHIKIMATE DEHYDROGENASE, CHLOROPLASTIC"/>
    <property type="match status" value="1"/>
</dbReference>
<comment type="function">
    <text evidence="4">Involved in the biosynthesis of the chorismate, which leads to the biosynthesis of aromatic amino acids. Catalyzes the reversible NADPH linked reduction of 3-dehydroshikimate (DHSA) to yield shikimate (SA).</text>
</comment>
<dbReference type="NCBIfam" id="NF009201">
    <property type="entry name" value="PRK12549.1"/>
    <property type="match status" value="1"/>
</dbReference>
<dbReference type="CDD" id="cd01065">
    <property type="entry name" value="NAD_bind_Shikimate_DH"/>
    <property type="match status" value="1"/>
</dbReference>
<evidence type="ECO:0000256" key="1">
    <source>
        <dbReference type="ARBA" id="ARBA00004871"/>
    </source>
</evidence>
<feature type="binding site" evidence="4">
    <location>
        <position position="260"/>
    </location>
    <ligand>
        <name>shikimate</name>
        <dbReference type="ChEBI" id="CHEBI:36208"/>
    </ligand>
</feature>
<dbReference type="Gene3D" id="3.40.50.10860">
    <property type="entry name" value="Leucine Dehydrogenase, chain A, domain 1"/>
    <property type="match status" value="1"/>
</dbReference>
<comment type="caution">
    <text evidence="4">Lacks conserved residue(s) required for the propagation of feature annotation.</text>
</comment>
<dbReference type="GO" id="GO:0008652">
    <property type="term" value="P:amino acid biosynthetic process"/>
    <property type="evidence" value="ECO:0007669"/>
    <property type="project" value="UniProtKB-KW"/>
</dbReference>
<feature type="binding site" evidence="4">
    <location>
        <begin position="22"/>
        <end position="24"/>
    </location>
    <ligand>
        <name>shikimate</name>
        <dbReference type="ChEBI" id="CHEBI:36208"/>
    </ligand>
</feature>
<comment type="caution">
    <text evidence="7">The sequence shown here is derived from an EMBL/GenBank/DDBJ whole genome shotgun (WGS) entry which is preliminary data.</text>
</comment>
<dbReference type="SUPFAM" id="SSF53223">
    <property type="entry name" value="Aminoacid dehydrogenase-like, N-terminal domain"/>
    <property type="match status" value="1"/>
</dbReference>
<dbReference type="HAMAP" id="MF_00222">
    <property type="entry name" value="Shikimate_DH_AroE"/>
    <property type="match status" value="1"/>
</dbReference>
<proteinExistence type="inferred from homology"/>
<dbReference type="GO" id="GO:0050661">
    <property type="term" value="F:NADP binding"/>
    <property type="evidence" value="ECO:0007669"/>
    <property type="project" value="TreeGrafter"/>
</dbReference>
<keyword evidence="4" id="KW-0028">Amino-acid biosynthesis</keyword>
<evidence type="ECO:0000313" key="8">
    <source>
        <dbReference type="Proteomes" id="UP000541136"/>
    </source>
</evidence>
<evidence type="ECO:0000256" key="2">
    <source>
        <dbReference type="ARBA" id="ARBA00023002"/>
    </source>
</evidence>
<dbReference type="InterPro" id="IPR036291">
    <property type="entry name" value="NAD(P)-bd_dom_sf"/>
</dbReference>
<evidence type="ECO:0000256" key="4">
    <source>
        <dbReference type="HAMAP-Rule" id="MF_00222"/>
    </source>
</evidence>
<dbReference type="RefSeq" id="WP_151023852.1">
    <property type="nucleotide sequence ID" value="NZ_JACHIB010000024.1"/>
</dbReference>
<name>A0A7W9TS30_CASDE</name>
<comment type="subunit">
    <text evidence="4">Homodimer.</text>
</comment>
<dbReference type="UniPathway" id="UPA00053">
    <property type="reaction ID" value="UER00087"/>
</dbReference>
<feature type="binding site" evidence="4">
    <location>
        <position position="74"/>
    </location>
    <ligand>
        <name>shikimate</name>
        <dbReference type="ChEBI" id="CHEBI:36208"/>
    </ligand>
</feature>
<dbReference type="Pfam" id="PF18317">
    <property type="entry name" value="SDH_C"/>
    <property type="match status" value="1"/>
</dbReference>
<dbReference type="GO" id="GO:0009073">
    <property type="term" value="P:aromatic amino acid family biosynthetic process"/>
    <property type="evidence" value="ECO:0007669"/>
    <property type="project" value="UniProtKB-KW"/>
</dbReference>
<evidence type="ECO:0000256" key="3">
    <source>
        <dbReference type="ARBA" id="ARBA00023141"/>
    </source>
</evidence>
<keyword evidence="3 4" id="KW-0057">Aromatic amino acid biosynthesis</keyword>
<feature type="binding site" evidence="4">
    <location>
        <position position="99"/>
    </location>
    <ligand>
        <name>shikimate</name>
        <dbReference type="ChEBI" id="CHEBI:36208"/>
    </ligand>
</feature>
<dbReference type="InterPro" id="IPR013708">
    <property type="entry name" value="Shikimate_DH-bd_N"/>
</dbReference>
<dbReference type="EC" id="1.1.1.25" evidence="4"/>
<dbReference type="InterPro" id="IPR046346">
    <property type="entry name" value="Aminoacid_DH-like_N_sf"/>
</dbReference>
<dbReference type="PANTHER" id="PTHR21089">
    <property type="entry name" value="SHIKIMATE DEHYDROGENASE"/>
    <property type="match status" value="1"/>
</dbReference>
<dbReference type="InterPro" id="IPR041121">
    <property type="entry name" value="SDH_C"/>
</dbReference>
<feature type="binding site" evidence="4">
    <location>
        <begin position="138"/>
        <end position="142"/>
    </location>
    <ligand>
        <name>NADP(+)</name>
        <dbReference type="ChEBI" id="CHEBI:58349"/>
    </ligand>
</feature>
<comment type="similarity">
    <text evidence="4">Belongs to the shikimate dehydrogenase family.</text>
</comment>
<keyword evidence="4" id="KW-0521">NADP</keyword>
<protein>
    <recommendedName>
        <fullName evidence="4">Shikimate dehydrogenase (NADP(+))</fullName>
        <shortName evidence="4">SDH</shortName>
        <ecNumber evidence="4">1.1.1.25</ecNumber>
    </recommendedName>
</protein>
<feature type="active site" description="Proton acceptor" evidence="4">
    <location>
        <position position="78"/>
    </location>
</feature>
<dbReference type="Pfam" id="PF08501">
    <property type="entry name" value="Shikimate_dh_N"/>
    <property type="match status" value="1"/>
</dbReference>
<dbReference type="Gene3D" id="3.40.50.720">
    <property type="entry name" value="NAD(P)-binding Rossmann-like Domain"/>
    <property type="match status" value="1"/>
</dbReference>
<feature type="binding site" evidence="4">
    <location>
        <position position="253"/>
    </location>
    <ligand>
        <name>NADP(+)</name>
        <dbReference type="ChEBI" id="CHEBI:58349"/>
    </ligand>
</feature>
<comment type="catalytic activity">
    <reaction evidence="4">
        <text>shikimate + NADP(+) = 3-dehydroshikimate + NADPH + H(+)</text>
        <dbReference type="Rhea" id="RHEA:17737"/>
        <dbReference type="ChEBI" id="CHEBI:15378"/>
        <dbReference type="ChEBI" id="CHEBI:16630"/>
        <dbReference type="ChEBI" id="CHEBI:36208"/>
        <dbReference type="ChEBI" id="CHEBI:57783"/>
        <dbReference type="ChEBI" id="CHEBI:58349"/>
        <dbReference type="EC" id="1.1.1.25"/>
    </reaction>
</comment>
<feature type="binding site" evidence="4">
    <location>
        <position position="90"/>
    </location>
    <ligand>
        <name>NADP(+)</name>
        <dbReference type="ChEBI" id="CHEBI:58349"/>
    </ligand>
</feature>
<feature type="binding site" evidence="4">
    <location>
        <position position="114"/>
    </location>
    <ligand>
        <name>shikimate</name>
        <dbReference type="ChEBI" id="CHEBI:36208"/>
    </ligand>
</feature>
<gene>
    <name evidence="4" type="primary">aroE</name>
    <name evidence="7" type="ORF">HNR28_003423</name>
</gene>
<dbReference type="EMBL" id="JACHIB010000024">
    <property type="protein sequence ID" value="MBB6085366.1"/>
    <property type="molecule type" value="Genomic_DNA"/>
</dbReference>
<feature type="domain" description="Shikimate dehydrogenase substrate binding N-terminal" evidence="5">
    <location>
        <begin position="14"/>
        <end position="101"/>
    </location>
</feature>
<evidence type="ECO:0000259" key="6">
    <source>
        <dbReference type="Pfam" id="PF18317"/>
    </source>
</evidence>
<feature type="binding site" evidence="4">
    <location>
        <position position="232"/>
    </location>
    <ligand>
        <name>shikimate</name>
        <dbReference type="ChEBI" id="CHEBI:36208"/>
    </ligand>
</feature>
<evidence type="ECO:0000259" key="5">
    <source>
        <dbReference type="Pfam" id="PF08501"/>
    </source>
</evidence>